<dbReference type="GO" id="GO:0016787">
    <property type="term" value="F:hydrolase activity"/>
    <property type="evidence" value="ECO:0007669"/>
    <property type="project" value="UniProtKB-KW"/>
</dbReference>
<keyword evidence="6" id="KW-0378">Hydrolase</keyword>
<reference evidence="10 11" key="1">
    <citation type="submission" date="2015-12" db="EMBL/GenBank/DDBJ databases">
        <title>The genome of Folsomia candida.</title>
        <authorList>
            <person name="Faddeeva A."/>
            <person name="Derks M.F."/>
            <person name="Anvar Y."/>
            <person name="Smit S."/>
            <person name="Van Straalen N."/>
            <person name="Roelofs D."/>
        </authorList>
    </citation>
    <scope>NUCLEOTIDE SEQUENCE [LARGE SCALE GENOMIC DNA]</scope>
    <source>
        <strain evidence="10 11">VU population</strain>
        <tissue evidence="10">Whole body</tissue>
    </source>
</reference>
<evidence type="ECO:0000256" key="7">
    <source>
        <dbReference type="ARBA" id="ARBA00023242"/>
    </source>
</evidence>
<dbReference type="Proteomes" id="UP000198287">
    <property type="component" value="Unassembled WGS sequence"/>
</dbReference>
<dbReference type="OMA" id="ANDGSHI"/>
<gene>
    <name evidence="10" type="ORF">Fcan01_16655</name>
</gene>
<dbReference type="InterPro" id="IPR027806">
    <property type="entry name" value="HARBI1_dom"/>
</dbReference>
<dbReference type="PANTHER" id="PTHR22930">
    <property type="match status" value="1"/>
</dbReference>
<comment type="subcellular location">
    <subcellularLocation>
        <location evidence="2">Nucleus</location>
    </subcellularLocation>
</comment>
<dbReference type="OrthoDB" id="6627079at2759"/>
<dbReference type="GO" id="GO:0046872">
    <property type="term" value="F:metal ion binding"/>
    <property type="evidence" value="ECO:0007669"/>
    <property type="project" value="UniProtKB-KW"/>
</dbReference>
<dbReference type="GO" id="GO:0005634">
    <property type="term" value="C:nucleus"/>
    <property type="evidence" value="ECO:0007669"/>
    <property type="project" value="UniProtKB-SubCell"/>
</dbReference>
<evidence type="ECO:0000256" key="2">
    <source>
        <dbReference type="ARBA" id="ARBA00004123"/>
    </source>
</evidence>
<evidence type="ECO:0000256" key="8">
    <source>
        <dbReference type="SAM" id="MobiDB-lite"/>
    </source>
</evidence>
<organism evidence="10 11">
    <name type="scientific">Folsomia candida</name>
    <name type="common">Springtail</name>
    <dbReference type="NCBI Taxonomy" id="158441"/>
    <lineage>
        <taxon>Eukaryota</taxon>
        <taxon>Metazoa</taxon>
        <taxon>Ecdysozoa</taxon>
        <taxon>Arthropoda</taxon>
        <taxon>Hexapoda</taxon>
        <taxon>Collembola</taxon>
        <taxon>Entomobryomorpha</taxon>
        <taxon>Isotomoidea</taxon>
        <taxon>Isotomidae</taxon>
        <taxon>Proisotominae</taxon>
        <taxon>Folsomia</taxon>
    </lineage>
</organism>
<proteinExistence type="inferred from homology"/>
<keyword evidence="4" id="KW-0540">Nuclease</keyword>
<keyword evidence="11" id="KW-1185">Reference proteome</keyword>
<evidence type="ECO:0000313" key="10">
    <source>
        <dbReference type="EMBL" id="OXA48620.1"/>
    </source>
</evidence>
<comment type="caution">
    <text evidence="10">The sequence shown here is derived from an EMBL/GenBank/DDBJ whole genome shotgun (WGS) entry which is preliminary data.</text>
</comment>
<comment type="similarity">
    <text evidence="3">Belongs to the HARBI1 family.</text>
</comment>
<keyword evidence="5" id="KW-0479">Metal-binding</keyword>
<keyword evidence="7" id="KW-0539">Nucleus</keyword>
<dbReference type="PANTHER" id="PTHR22930:SF85">
    <property type="entry name" value="GH03217P-RELATED"/>
    <property type="match status" value="1"/>
</dbReference>
<evidence type="ECO:0000256" key="6">
    <source>
        <dbReference type="ARBA" id="ARBA00022801"/>
    </source>
</evidence>
<sequence length="317" mass="36027">MSRATFEFICCELKPALARKDTVFRNAVPLEKRVAVALHLLKSTCDPATVADLYGIGESTAKKVLKEFCQAVNKLLRPKFLKPPTLDDLNNIVNGFEQLWDFPNCIGALDGSHIPILRPAECGTDYYNYKKYFSIVLMAVADHKYKFWYANVGQAGRNSDSTFFARTKLHERLSNGTLLGGNSWHLISDAAFPLKDWLLKPYLDNENTPAYQKEFNFRLSRARMVIKNAFGRLKGRWRILLRRMDNSVPVAIDIVNTCVILHNICETMDGFFVENWEDDDDIGSVPIFEQPLARPHNSGSTSAKEKLDHMARSFANE</sequence>
<evidence type="ECO:0000256" key="4">
    <source>
        <dbReference type="ARBA" id="ARBA00022722"/>
    </source>
</evidence>
<dbReference type="GO" id="GO:0004518">
    <property type="term" value="F:nuclease activity"/>
    <property type="evidence" value="ECO:0007669"/>
    <property type="project" value="UniProtKB-KW"/>
</dbReference>
<accession>A0A226DU82</accession>
<dbReference type="EMBL" id="LNIX01000011">
    <property type="protein sequence ID" value="OXA48620.1"/>
    <property type="molecule type" value="Genomic_DNA"/>
</dbReference>
<comment type="cofactor">
    <cofactor evidence="1">
        <name>a divalent metal cation</name>
        <dbReference type="ChEBI" id="CHEBI:60240"/>
    </cofactor>
</comment>
<evidence type="ECO:0000256" key="5">
    <source>
        <dbReference type="ARBA" id="ARBA00022723"/>
    </source>
</evidence>
<name>A0A226DU82_FOLCA</name>
<dbReference type="Pfam" id="PF13359">
    <property type="entry name" value="DDE_Tnp_4"/>
    <property type="match status" value="1"/>
</dbReference>
<dbReference type="InterPro" id="IPR045249">
    <property type="entry name" value="HARBI1-like"/>
</dbReference>
<protein>
    <submittedName>
        <fullName evidence="10">Putative nuclease HARBI1</fullName>
    </submittedName>
</protein>
<feature type="domain" description="DDE Tnp4" evidence="9">
    <location>
        <begin position="109"/>
        <end position="263"/>
    </location>
</feature>
<feature type="region of interest" description="Disordered" evidence="8">
    <location>
        <begin position="291"/>
        <end position="317"/>
    </location>
</feature>
<dbReference type="AlphaFoldDB" id="A0A226DU82"/>
<evidence type="ECO:0000256" key="3">
    <source>
        <dbReference type="ARBA" id="ARBA00006958"/>
    </source>
</evidence>
<evidence type="ECO:0000256" key="1">
    <source>
        <dbReference type="ARBA" id="ARBA00001968"/>
    </source>
</evidence>
<evidence type="ECO:0000313" key="11">
    <source>
        <dbReference type="Proteomes" id="UP000198287"/>
    </source>
</evidence>
<evidence type="ECO:0000259" key="9">
    <source>
        <dbReference type="Pfam" id="PF13359"/>
    </source>
</evidence>